<evidence type="ECO:0008006" key="3">
    <source>
        <dbReference type="Google" id="ProtNLM"/>
    </source>
</evidence>
<dbReference type="InterPro" id="IPR025132">
    <property type="entry name" value="DUF4058"/>
</dbReference>
<organism evidence="1 2">
    <name type="scientific">Moorena producens PAL-8-15-08-1</name>
    <dbReference type="NCBI Taxonomy" id="1458985"/>
    <lineage>
        <taxon>Bacteria</taxon>
        <taxon>Bacillati</taxon>
        <taxon>Cyanobacteriota</taxon>
        <taxon>Cyanophyceae</taxon>
        <taxon>Coleofasciculales</taxon>
        <taxon>Coleofasciculaceae</taxon>
        <taxon>Moorena</taxon>
    </lineage>
</organism>
<protein>
    <recommendedName>
        <fullName evidence="3">DUF4058 domain-containing protein</fullName>
    </recommendedName>
</protein>
<proteinExistence type="predicted"/>
<dbReference type="Proteomes" id="UP000177870">
    <property type="component" value="Chromosome"/>
</dbReference>
<dbReference type="OrthoDB" id="517639at2"/>
<reference evidence="2" key="1">
    <citation type="submission" date="2016-10" db="EMBL/GenBank/DDBJ databases">
        <title>Comparative genomics uncovers the prolific and rare metabolic potential of the cyanobacterial genus Moorea.</title>
        <authorList>
            <person name="Leao T."/>
            <person name="Castelao G."/>
            <person name="Korobeynikov A."/>
            <person name="Monroe E.A."/>
            <person name="Podell S."/>
            <person name="Glukhov E."/>
            <person name="Allen E."/>
            <person name="Gerwick W.H."/>
            <person name="Gerwick L."/>
        </authorList>
    </citation>
    <scope>NUCLEOTIDE SEQUENCE [LARGE SCALE GENOMIC DNA]</scope>
    <source>
        <strain evidence="2">PAL-8-15-08-1</strain>
    </source>
</reference>
<evidence type="ECO:0000313" key="2">
    <source>
        <dbReference type="Proteomes" id="UP000177870"/>
    </source>
</evidence>
<gene>
    <name evidence="1" type="ORF">BJP34_24805</name>
</gene>
<dbReference type="EMBL" id="CP017599">
    <property type="protein sequence ID" value="AOX02231.1"/>
    <property type="molecule type" value="Genomic_DNA"/>
</dbReference>
<dbReference type="Pfam" id="PF13267">
    <property type="entry name" value="DUF4058"/>
    <property type="match status" value="1"/>
</dbReference>
<dbReference type="KEGG" id="mpro:BJP34_24805"/>
<dbReference type="STRING" id="1458985.BJP34_24805"/>
<evidence type="ECO:0000313" key="1">
    <source>
        <dbReference type="EMBL" id="AOX02231.1"/>
    </source>
</evidence>
<sequence>MPSIFPGMDPYLEHPDLWPEVHHWLISLIAECLIPQVRPKYKVAIEKRIYQVNKTNQDDVLLVGIPDVTVKRQPNTEDSPTSNVAVAPPTTKPVTVIVPMPEEIKQGYLEVRDMTTGAVVTAIEVLSPVNKRSGEGRETYLKKRQRVLGSLTNLVEIDLLRSWKPMPLLDNTIDSDYRVLVSREERRPRAELYSCNLPEQLPVFSLPLRPEDSEPIVDLQGIINSVYERGGYDYQLDYDQEPVPAFSDKNRIWAKELFKTGI</sequence>
<accession>A0A1D8TX44</accession>
<name>A0A1D8TX44_9CYAN</name>
<dbReference type="AlphaFoldDB" id="A0A1D8TX44"/>
<dbReference type="RefSeq" id="WP_070394651.1">
    <property type="nucleotide sequence ID" value="NZ_CP017599.1"/>
</dbReference>